<reference evidence="2 3" key="1">
    <citation type="submission" date="2017-12" db="EMBL/GenBank/DDBJ databases">
        <title>Comparative genomics of Botrytis spp.</title>
        <authorList>
            <person name="Valero-Jimenez C.A."/>
            <person name="Tapia P."/>
            <person name="Veloso J."/>
            <person name="Silva-Moreno E."/>
            <person name="Staats M."/>
            <person name="Valdes J.H."/>
            <person name="Van Kan J.A.L."/>
        </authorList>
    </citation>
    <scope>NUCLEOTIDE SEQUENCE [LARGE SCALE GENOMIC DNA]</scope>
    <source>
        <strain evidence="2 3">MUCL3349</strain>
    </source>
</reference>
<dbReference type="Proteomes" id="UP000297280">
    <property type="component" value="Unassembled WGS sequence"/>
</dbReference>
<proteinExistence type="predicted"/>
<dbReference type="AlphaFoldDB" id="A0A4Z1KDJ5"/>
<feature type="region of interest" description="Disordered" evidence="1">
    <location>
        <begin position="136"/>
        <end position="169"/>
    </location>
</feature>
<comment type="caution">
    <text evidence="2">The sequence shown here is derived from an EMBL/GenBank/DDBJ whole genome shotgun (WGS) entry which is preliminary data.</text>
</comment>
<evidence type="ECO:0000313" key="2">
    <source>
        <dbReference type="EMBL" id="TGO83730.1"/>
    </source>
</evidence>
<dbReference type="EMBL" id="PQXO01000599">
    <property type="protein sequence ID" value="TGO83730.1"/>
    <property type="molecule type" value="Genomic_DNA"/>
</dbReference>
<evidence type="ECO:0000256" key="1">
    <source>
        <dbReference type="SAM" id="MobiDB-lite"/>
    </source>
</evidence>
<keyword evidence="3" id="KW-1185">Reference proteome</keyword>
<protein>
    <submittedName>
        <fullName evidence="2">Uncharacterized protein</fullName>
    </submittedName>
</protein>
<organism evidence="2 3">
    <name type="scientific">Botrytis porri</name>
    <dbReference type="NCBI Taxonomy" id="87229"/>
    <lineage>
        <taxon>Eukaryota</taxon>
        <taxon>Fungi</taxon>
        <taxon>Dikarya</taxon>
        <taxon>Ascomycota</taxon>
        <taxon>Pezizomycotina</taxon>
        <taxon>Leotiomycetes</taxon>
        <taxon>Helotiales</taxon>
        <taxon>Sclerotiniaceae</taxon>
        <taxon>Botrytis</taxon>
    </lineage>
</organism>
<accession>A0A4Z1KDJ5</accession>
<gene>
    <name evidence="2" type="ORF">BPOR_0600g00010</name>
</gene>
<name>A0A4Z1KDJ5_9HELO</name>
<feature type="region of interest" description="Disordered" evidence="1">
    <location>
        <begin position="1"/>
        <end position="20"/>
    </location>
</feature>
<evidence type="ECO:0000313" key="3">
    <source>
        <dbReference type="Proteomes" id="UP000297280"/>
    </source>
</evidence>
<feature type="compositionally biased region" description="Basic and acidic residues" evidence="1">
    <location>
        <begin position="140"/>
        <end position="168"/>
    </location>
</feature>
<dbReference type="OrthoDB" id="3462836at2759"/>
<sequence>MDNQHYLAPPAYTPTPPTSNPQNCQAFNATRWLLDTQRQYIQFTHYQHLLCQIFHASDHWWDEFLAVCDAFLRPRFSHSDTSVWNFYGTLQIHGMRSEYLTGGRCFKNETGEICNWLAFCLRELRNMGVEWNPNATRSSLETRREEDRSGERPESSSEREERREREQGDPCPLVEWWWEGDEIVFILS</sequence>